<keyword evidence="3" id="KW-1185">Reference proteome</keyword>
<reference evidence="1 3" key="1">
    <citation type="journal article" date="2009" name="PLoS Biol.">
        <title>Lineage-specific biology revealed by a finished genome assembly of the mouse.</title>
        <authorList>
            <consortium name="Mouse Genome Sequencing Consortium"/>
            <person name="Church D.M."/>
            <person name="Goodstadt L."/>
            <person name="Hillier L.W."/>
            <person name="Zody M.C."/>
            <person name="Goldstein S."/>
            <person name="She X."/>
            <person name="Bult C.J."/>
            <person name="Agarwala R."/>
            <person name="Cherry J.L."/>
            <person name="DiCuccio M."/>
            <person name="Hlavina W."/>
            <person name="Kapustin Y."/>
            <person name="Meric P."/>
            <person name="Maglott D."/>
            <person name="Birtle Z."/>
            <person name="Marques A.C."/>
            <person name="Graves T."/>
            <person name="Zhou S."/>
            <person name="Teague B."/>
            <person name="Potamousis K."/>
            <person name="Churas C."/>
            <person name="Place M."/>
            <person name="Herschleb J."/>
            <person name="Runnheim R."/>
            <person name="Forrest D."/>
            <person name="Amos-Landgraf J."/>
            <person name="Schwartz D.C."/>
            <person name="Cheng Z."/>
            <person name="Lindblad-Toh K."/>
            <person name="Eichler E.E."/>
            <person name="Ponting C.P."/>
        </authorList>
    </citation>
    <scope>NUCLEOTIDE SEQUENCE [LARGE SCALE GENOMIC DNA]</scope>
    <source>
        <strain evidence="1 3">C57BL/6J</strain>
    </source>
</reference>
<accession>H7BXA2</accession>
<dbReference type="AlphaFoldDB" id="H7BXA2"/>
<evidence type="ECO:0000313" key="3">
    <source>
        <dbReference type="Proteomes" id="UP000000589"/>
    </source>
</evidence>
<name>H7BXA2_MOUSE</name>
<evidence type="ECO:0000313" key="2">
    <source>
        <dbReference type="MGI" id="MGI:1928344"/>
    </source>
</evidence>
<dbReference type="Antibodypedia" id="31016">
    <property type="antibodies" value="209 antibodies from 30 providers"/>
</dbReference>
<gene>
    <name evidence="1 2" type="primary">Vps29</name>
</gene>
<dbReference type="HOGENOM" id="CLU_3068030_0_0_1"/>
<sequence length="53" mass="5708">MEICTFRTGATACRPSLKNSWCQEKSSTSSAPATSAPRRATTISRLWLATSTS</sequence>
<protein>
    <submittedName>
        <fullName evidence="1">VPS29 retromer complex component</fullName>
    </submittedName>
</protein>
<dbReference type="VEuPathDB" id="HostDB:ENSMUSG00000029462"/>
<dbReference type="ExpressionAtlas" id="H7BXA2">
    <property type="expression patterns" value="baseline and differential"/>
</dbReference>
<dbReference type="Proteomes" id="UP000000589">
    <property type="component" value="Chromosome 5"/>
</dbReference>
<dbReference type="Ensembl" id="ENSMUST00000111729.10">
    <property type="protein sequence ID" value="ENSMUSP00000107358.4"/>
    <property type="gene ID" value="ENSMUSG00000029462.19"/>
</dbReference>
<dbReference type="GeneTree" id="ENSGT00390000012669"/>
<organism evidence="1 3">
    <name type="scientific">Mus musculus</name>
    <name type="common">Mouse</name>
    <dbReference type="NCBI Taxonomy" id="10090"/>
    <lineage>
        <taxon>Eukaryota</taxon>
        <taxon>Metazoa</taxon>
        <taxon>Chordata</taxon>
        <taxon>Craniata</taxon>
        <taxon>Vertebrata</taxon>
        <taxon>Euteleostomi</taxon>
        <taxon>Mammalia</taxon>
        <taxon>Eutheria</taxon>
        <taxon>Euarchontoglires</taxon>
        <taxon>Glires</taxon>
        <taxon>Rodentia</taxon>
        <taxon>Myomorpha</taxon>
        <taxon>Muroidea</taxon>
        <taxon>Muridae</taxon>
        <taxon>Murinae</taxon>
        <taxon>Mus</taxon>
        <taxon>Mus</taxon>
    </lineage>
</organism>
<dbReference type="Bgee" id="ENSMUSG00000029462">
    <property type="expression patterns" value="Expressed in otic placode and 269 other cell types or tissues"/>
</dbReference>
<reference evidence="1" key="4">
    <citation type="submission" date="2025-09" db="UniProtKB">
        <authorList>
            <consortium name="Ensembl"/>
        </authorList>
    </citation>
    <scope>IDENTIFICATION</scope>
    <source>
        <strain evidence="1">C57BL/6J</strain>
    </source>
</reference>
<evidence type="ECO:0000313" key="1">
    <source>
        <dbReference type="Ensembl" id="ENSMUSP00000107358.4"/>
    </source>
</evidence>
<dbReference type="AGR" id="MGI:1928344"/>
<reference evidence="1" key="3">
    <citation type="submission" date="2025-08" db="UniProtKB">
        <authorList>
            <consortium name="Ensembl"/>
        </authorList>
    </citation>
    <scope>IDENTIFICATION</scope>
    <source>
        <strain evidence="1">C57BL/6J</strain>
    </source>
</reference>
<reference evidence="1 3" key="2">
    <citation type="journal article" date="2011" name="PLoS Biol.">
        <title>Modernizing reference genome assemblies.</title>
        <authorList>
            <person name="Church D.M."/>
            <person name="Schneider V.A."/>
            <person name="Graves T."/>
            <person name="Auger K."/>
            <person name="Cunningham F."/>
            <person name="Bouk N."/>
            <person name="Chen H.C."/>
            <person name="Agarwala R."/>
            <person name="McLaren W.M."/>
            <person name="Ritchie G.R."/>
            <person name="Albracht D."/>
            <person name="Kremitzki M."/>
            <person name="Rock S."/>
            <person name="Kotkiewicz H."/>
            <person name="Kremitzki C."/>
            <person name="Wollam A."/>
            <person name="Trani L."/>
            <person name="Fulton L."/>
            <person name="Fulton R."/>
            <person name="Matthews L."/>
            <person name="Whitehead S."/>
            <person name="Chow W."/>
            <person name="Torrance J."/>
            <person name="Dunn M."/>
            <person name="Harden G."/>
            <person name="Threadgold G."/>
            <person name="Wood J."/>
            <person name="Collins J."/>
            <person name="Heath P."/>
            <person name="Griffiths G."/>
            <person name="Pelan S."/>
            <person name="Grafham D."/>
            <person name="Eichler E.E."/>
            <person name="Weinstock G."/>
            <person name="Mardis E.R."/>
            <person name="Wilson R.K."/>
            <person name="Howe K."/>
            <person name="Flicek P."/>
            <person name="Hubbard T."/>
        </authorList>
    </citation>
    <scope>NUCLEOTIDE SEQUENCE [LARGE SCALE GENOMIC DNA]</scope>
    <source>
        <strain evidence="1 3">C57BL/6J</strain>
    </source>
</reference>
<dbReference type="MGI" id="MGI:1928344">
    <property type="gene designation" value="Vps29"/>
</dbReference>
<proteinExistence type="predicted"/>